<sequence>MTIRAFVGLLIASVLPLLAHEGEHTGPEEVQHKAEALLALLNEEQKAVVSFALNDDERENWHYVPLDRAGLLLKALDEKQKDAVQELLGSSLSAQGQATARDVIRLEEQLYERSGNSDYRDPGKYSVAIFGTPSTEQPWGWRFEGHHLSLNFTIVDEKVALTTPFFFGTNPAETREGDLKGLRPLGKIEDAARELANEMHMAGKHVRYTNEAPHEILTGQDRTAQPLAGEGVAYVDLEEKFQKSLLALVKQVAENQRPEFLSVSADDLAQATFAWAGDFGKGEPHYFRVQTPEFLIEYANTQNNANHAHLVWRDFDGDFGRDVLGEHLKNDH</sequence>
<dbReference type="PANTHER" id="PTHR37489">
    <property type="entry name" value="DUF3500 DOMAIN-CONTAINING PROTEIN"/>
    <property type="match status" value="1"/>
</dbReference>
<dbReference type="Pfam" id="PF12006">
    <property type="entry name" value="DUF3500"/>
    <property type="match status" value="1"/>
</dbReference>
<evidence type="ECO:0000313" key="2">
    <source>
        <dbReference type="EMBL" id="MBK1834788.1"/>
    </source>
</evidence>
<evidence type="ECO:0000256" key="1">
    <source>
        <dbReference type="SAM" id="SignalP"/>
    </source>
</evidence>
<keyword evidence="3" id="KW-1185">Reference proteome</keyword>
<dbReference type="Proteomes" id="UP000604083">
    <property type="component" value="Unassembled WGS sequence"/>
</dbReference>
<dbReference type="RefSeq" id="WP_200392222.1">
    <property type="nucleotide sequence ID" value="NZ_JAENIO010000032.1"/>
</dbReference>
<proteinExistence type="predicted"/>
<comment type="caution">
    <text evidence="2">The sequence shown here is derived from an EMBL/GenBank/DDBJ whole genome shotgun (WGS) entry which is preliminary data.</text>
</comment>
<accession>A0A934RPX1</accession>
<keyword evidence="1" id="KW-0732">Signal</keyword>
<dbReference type="PANTHER" id="PTHR37489:SF1">
    <property type="entry name" value="DUF3500 DOMAIN-CONTAINING PROTEIN"/>
    <property type="match status" value="1"/>
</dbReference>
<dbReference type="InterPro" id="IPR021889">
    <property type="entry name" value="DUF3500"/>
</dbReference>
<dbReference type="EMBL" id="JAENIO010000032">
    <property type="protein sequence ID" value="MBK1834788.1"/>
    <property type="molecule type" value="Genomic_DNA"/>
</dbReference>
<reference evidence="2" key="1">
    <citation type="submission" date="2021-01" db="EMBL/GenBank/DDBJ databases">
        <title>Modified the classification status of verrucomicrobia.</title>
        <authorList>
            <person name="Feng X."/>
        </authorList>
    </citation>
    <scope>NUCLEOTIDE SEQUENCE</scope>
    <source>
        <strain evidence="2">KCTC 12986</strain>
    </source>
</reference>
<organism evidence="2 3">
    <name type="scientific">Roseibacillus ishigakijimensis</name>
    <dbReference type="NCBI Taxonomy" id="454146"/>
    <lineage>
        <taxon>Bacteria</taxon>
        <taxon>Pseudomonadati</taxon>
        <taxon>Verrucomicrobiota</taxon>
        <taxon>Verrucomicrobiia</taxon>
        <taxon>Verrucomicrobiales</taxon>
        <taxon>Verrucomicrobiaceae</taxon>
        <taxon>Roseibacillus</taxon>
    </lineage>
</organism>
<protein>
    <submittedName>
        <fullName evidence="2">DUF3500 domain-containing protein</fullName>
    </submittedName>
</protein>
<dbReference type="AlphaFoldDB" id="A0A934RPX1"/>
<feature type="chain" id="PRO_5037505837" evidence="1">
    <location>
        <begin position="20"/>
        <end position="332"/>
    </location>
</feature>
<gene>
    <name evidence="2" type="ORF">JIN78_12010</name>
</gene>
<feature type="signal peptide" evidence="1">
    <location>
        <begin position="1"/>
        <end position="19"/>
    </location>
</feature>
<evidence type="ECO:0000313" key="3">
    <source>
        <dbReference type="Proteomes" id="UP000604083"/>
    </source>
</evidence>
<name>A0A934RPX1_9BACT</name>